<dbReference type="PANTHER" id="PTHR10122:SF0">
    <property type="entry name" value="CYTOCHROME C OXIDASE SUBUNIT 5B, ISOFORM A-RELATED"/>
    <property type="match status" value="1"/>
</dbReference>
<dbReference type="Gene3D" id="2.60.11.10">
    <property type="entry name" value="Cytochrome c oxidase, subunit Vb"/>
    <property type="match status" value="1"/>
</dbReference>
<dbReference type="GO" id="GO:0006123">
    <property type="term" value="P:mitochondrial electron transport, cytochrome c to oxygen"/>
    <property type="evidence" value="ECO:0007669"/>
    <property type="project" value="InterPro"/>
</dbReference>
<dbReference type="EMBL" id="JAKELL010000013">
    <property type="protein sequence ID" value="KAH8994982.1"/>
    <property type="molecule type" value="Genomic_DNA"/>
</dbReference>
<proteinExistence type="predicted"/>
<dbReference type="PROSITE" id="PS51359">
    <property type="entry name" value="COX5B_2"/>
    <property type="match status" value="1"/>
</dbReference>
<dbReference type="GO" id="GO:0005740">
    <property type="term" value="C:mitochondrial envelope"/>
    <property type="evidence" value="ECO:0007669"/>
    <property type="project" value="InterPro"/>
</dbReference>
<comment type="caution">
    <text evidence="4">The sequence shown here is derived from an EMBL/GenBank/DDBJ whole genome shotgun (WGS) entry which is preliminary data.</text>
</comment>
<evidence type="ECO:0000256" key="1">
    <source>
        <dbReference type="ARBA" id="ARBA00022723"/>
    </source>
</evidence>
<evidence type="ECO:0000256" key="3">
    <source>
        <dbReference type="PIRSR" id="PIRSR602124-2"/>
    </source>
</evidence>
<keyword evidence="2 3" id="KW-0862">Zinc</keyword>
<evidence type="ECO:0000256" key="2">
    <source>
        <dbReference type="ARBA" id="ARBA00022833"/>
    </source>
</evidence>
<keyword evidence="1 3" id="KW-0479">Metal-binding</keyword>
<dbReference type="CDD" id="cd00924">
    <property type="entry name" value="Cyt_c_Oxidase_Vb"/>
    <property type="match status" value="1"/>
</dbReference>
<sequence>MLHVALRSARSSVLAARTSVVRPSFALRAISSSAIRRSDDHHAAAPSIYGVGAKAGETPTDGSQSTGLDRVQVLGLLEGVDVFDLEPLDSSRLGTLADPIKVFSADTERIVGCTGSPADSHDVLWFRVTTEKPSRCTECGSAYAIDFAPDAPVVSEFAPQEPADAHAHAH</sequence>
<dbReference type="GO" id="GO:0046872">
    <property type="term" value="F:metal ion binding"/>
    <property type="evidence" value="ECO:0007669"/>
    <property type="project" value="UniProtKB-KW"/>
</dbReference>
<accession>A0AAD4LJ57</accession>
<dbReference type="SUPFAM" id="SSF57802">
    <property type="entry name" value="Rubredoxin-like"/>
    <property type="match status" value="1"/>
</dbReference>
<evidence type="ECO:0000313" key="4">
    <source>
        <dbReference type="EMBL" id="KAH8994982.1"/>
    </source>
</evidence>
<gene>
    <name evidence="4" type="ORF">EDB92DRAFT_1848580</name>
</gene>
<dbReference type="Pfam" id="PF01215">
    <property type="entry name" value="COX5B"/>
    <property type="match status" value="1"/>
</dbReference>
<reference evidence="4" key="1">
    <citation type="submission" date="2022-01" db="EMBL/GenBank/DDBJ databases">
        <title>Comparative genomics reveals a dynamic genome evolution in the ectomycorrhizal milk-cap (Lactarius) mushrooms.</title>
        <authorList>
            <consortium name="DOE Joint Genome Institute"/>
            <person name="Lebreton A."/>
            <person name="Tang N."/>
            <person name="Kuo A."/>
            <person name="LaButti K."/>
            <person name="Drula E."/>
            <person name="Barry K."/>
            <person name="Clum A."/>
            <person name="Lipzen A."/>
            <person name="Mousain D."/>
            <person name="Ng V."/>
            <person name="Wang R."/>
            <person name="Wang X."/>
            <person name="Dai Y."/>
            <person name="Henrissat B."/>
            <person name="Grigoriev I.V."/>
            <person name="Guerin-Laguette A."/>
            <person name="Yu F."/>
            <person name="Martin F.M."/>
        </authorList>
    </citation>
    <scope>NUCLEOTIDE SEQUENCE</scope>
    <source>
        <strain evidence="4">QP</strain>
    </source>
</reference>
<dbReference type="InterPro" id="IPR036972">
    <property type="entry name" value="Cyt_c_oxidase_su5b_sf"/>
</dbReference>
<organism evidence="4 5">
    <name type="scientific">Lactarius akahatsu</name>
    <dbReference type="NCBI Taxonomy" id="416441"/>
    <lineage>
        <taxon>Eukaryota</taxon>
        <taxon>Fungi</taxon>
        <taxon>Dikarya</taxon>
        <taxon>Basidiomycota</taxon>
        <taxon>Agaricomycotina</taxon>
        <taxon>Agaricomycetes</taxon>
        <taxon>Russulales</taxon>
        <taxon>Russulaceae</taxon>
        <taxon>Lactarius</taxon>
    </lineage>
</organism>
<dbReference type="InterPro" id="IPR002124">
    <property type="entry name" value="Cyt_c_oxidase_su5b"/>
</dbReference>
<dbReference type="Proteomes" id="UP001201163">
    <property type="component" value="Unassembled WGS sequence"/>
</dbReference>
<feature type="binding site" evidence="3">
    <location>
        <position position="136"/>
    </location>
    <ligand>
        <name>Zn(2+)</name>
        <dbReference type="ChEBI" id="CHEBI:29105"/>
    </ligand>
</feature>
<keyword evidence="5" id="KW-1185">Reference proteome</keyword>
<feature type="binding site" evidence="3">
    <location>
        <position position="113"/>
    </location>
    <ligand>
        <name>Zn(2+)</name>
        <dbReference type="ChEBI" id="CHEBI:29105"/>
    </ligand>
</feature>
<feature type="binding site" evidence="3">
    <location>
        <position position="139"/>
    </location>
    <ligand>
        <name>Zn(2+)</name>
        <dbReference type="ChEBI" id="CHEBI:29105"/>
    </ligand>
</feature>
<evidence type="ECO:0000313" key="5">
    <source>
        <dbReference type="Proteomes" id="UP001201163"/>
    </source>
</evidence>
<dbReference type="PANTHER" id="PTHR10122">
    <property type="entry name" value="CYTOCHROME C OXIDASE SUBUNIT 5B, MITOCHONDRIAL"/>
    <property type="match status" value="1"/>
</dbReference>
<dbReference type="GO" id="GO:0045277">
    <property type="term" value="C:respiratory chain complex IV"/>
    <property type="evidence" value="ECO:0007669"/>
    <property type="project" value="InterPro"/>
</dbReference>
<dbReference type="AlphaFoldDB" id="A0AAD4LJ57"/>
<protein>
    <submittedName>
        <fullName evidence="4">Cytochrome c oxidase polypeptide IV</fullName>
    </submittedName>
</protein>
<feature type="binding site" evidence="3">
    <location>
        <position position="121"/>
    </location>
    <ligand>
        <name>Zn(2+)</name>
        <dbReference type="ChEBI" id="CHEBI:29105"/>
    </ligand>
</feature>
<name>A0AAD4LJ57_9AGAM</name>